<keyword evidence="2" id="KW-0067">ATP-binding</keyword>
<dbReference type="GO" id="GO:0016787">
    <property type="term" value="F:hydrolase activity"/>
    <property type="evidence" value="ECO:0007669"/>
    <property type="project" value="UniProtKB-KW"/>
</dbReference>
<keyword evidence="2" id="KW-0547">Nucleotide-binding</keyword>
<dbReference type="InterPro" id="IPR011335">
    <property type="entry name" value="Restrct_endonuc-II-like"/>
</dbReference>
<dbReference type="SUPFAM" id="SSF52980">
    <property type="entry name" value="Restriction endonuclease-like"/>
    <property type="match status" value="1"/>
</dbReference>
<keyword evidence="2" id="KW-0347">Helicase</keyword>
<dbReference type="Proteomes" id="UP000286947">
    <property type="component" value="Unassembled WGS sequence"/>
</dbReference>
<dbReference type="EMBL" id="PQSP01000001">
    <property type="protein sequence ID" value="RUS68203.1"/>
    <property type="molecule type" value="Genomic_DNA"/>
</dbReference>
<evidence type="ECO:0000259" key="1">
    <source>
        <dbReference type="Pfam" id="PF12705"/>
    </source>
</evidence>
<comment type="caution">
    <text evidence="2">The sequence shown here is derived from an EMBL/GenBank/DDBJ whole genome shotgun (WGS) entry which is preliminary data.</text>
</comment>
<dbReference type="GO" id="GO:0003678">
    <property type="term" value="F:DNA helicase activity"/>
    <property type="evidence" value="ECO:0007669"/>
    <property type="project" value="UniProtKB-EC"/>
</dbReference>
<keyword evidence="3" id="KW-1185">Reference proteome</keyword>
<dbReference type="OrthoDB" id="9761147at2"/>
<dbReference type="EC" id="3.6.4.12" evidence="2"/>
<dbReference type="Pfam" id="PF12705">
    <property type="entry name" value="PDDEXK_1"/>
    <property type="match status" value="1"/>
</dbReference>
<dbReference type="InterPro" id="IPR027417">
    <property type="entry name" value="P-loop_NTPase"/>
</dbReference>
<proteinExistence type="predicted"/>
<dbReference type="InterPro" id="IPR038726">
    <property type="entry name" value="PDDEXK_AddAB-type"/>
</dbReference>
<dbReference type="Gene3D" id="3.90.320.10">
    <property type="match status" value="1"/>
</dbReference>
<organism evidence="2 3">
    <name type="scientific">Saezia sanguinis</name>
    <dbReference type="NCBI Taxonomy" id="1965230"/>
    <lineage>
        <taxon>Bacteria</taxon>
        <taxon>Pseudomonadati</taxon>
        <taxon>Pseudomonadota</taxon>
        <taxon>Betaproteobacteria</taxon>
        <taxon>Burkholderiales</taxon>
        <taxon>Saeziaceae</taxon>
        <taxon>Saezia</taxon>
    </lineage>
</organism>
<dbReference type="SUPFAM" id="SSF52540">
    <property type="entry name" value="P-loop containing nucleoside triphosphate hydrolases"/>
    <property type="match status" value="1"/>
</dbReference>
<evidence type="ECO:0000313" key="2">
    <source>
        <dbReference type="EMBL" id="RUS68203.1"/>
    </source>
</evidence>
<gene>
    <name evidence="2" type="primary">rexB</name>
    <name evidence="2" type="ORF">CUZ56_00690</name>
</gene>
<dbReference type="AlphaFoldDB" id="A0A433SHJ5"/>
<name>A0A433SHJ5_9BURK</name>
<sequence>MDVNSDIKAKSCFSMAVTTHSVNDDTLPGLTSAWDWPLESGATSSLWRRVAAEINEWGKRGGLIPTQITVVLPFVQVISPLRKAWQQELGDGLIPRIETTQTWAARLGGVHQPGAGPCGDPVLDHLQAQSWLRRLEQGQALDLANALVEPLVTMANDLMQAAGTLAPQERAAYWKQAGQLAEQPQPGVAGVEAALGPLAVAWASATEVWATDILFALADNVSALSQQRTALVVVQAGGPDALTQNLFARWPQQQRLWLNLDLFSSQQAHVQSTPDMFKRMEVQTDPLAVIAKEHPPVWQIASDAEDEAERAAAEVINLLNAGVMPVALCSQDRPIARRVRALLSRQGVALADETGWTLSTTRSAALVMSLVRSGLWDAPADTLLDAFKALPPNHEFTGGLDVLEACIRKQEVPKWPYEARPGWPLAAQQVLRRINDLVTTLRGTGQSSLWAHLQVFDQVLEQCGAKAFLLRDAAGIEALQILHCHELSAQPEADAEYVLSDFARQAQAVSMNYADFVRWVAHALETVTFIPPAPEQPQVVITPLARVMLRPFAAIVIPGCDEARLTAAPSLPGFWRESDRIALGLASRQRWWQRLQAQWVQALRLPRVSLIWRSIEGSQPLGPATLVQRLLNAEAEGGMQLSDQQPDQRTMRLLEAQSTPVPAPRPAKRLQVDMLSASAYQALRNCPYRFYALYMMQLREPDELDSELDQRDYGNWLHAVLKQFHEQRAHQNFPCTMASDTELLNACAQQLSENYDQAALILWRARWPDISVAYLSWLHGYESEGGQFEQAELAMRSQLTDQITLQGRIDRLDKKRDAPVVIDYKTERRSKTRQRVNEPFEDVQLPFYALLMEGQMVKGGDAVGEVSQADAASAFYLSLDEREGNVEAFSVKDLAQDKQALRQGIVNDLQRLEDGFPADPIGQAQACAYCSAIGLCRKKYWEADAQPAFSAADTAATKGAVQTGKLHD</sequence>
<reference evidence="2 3" key="1">
    <citation type="submission" date="2018-01" db="EMBL/GenBank/DDBJ databases">
        <title>Saezia sanguinis gen. nov., sp. nov., in the order Burkholderiales isolated from human blood.</title>
        <authorList>
            <person name="Medina-Pascual M.J."/>
            <person name="Valdezate S."/>
            <person name="Monzon S."/>
            <person name="Cuesta I."/>
            <person name="Carrasco G."/>
            <person name="Villalon P."/>
            <person name="Saez-Nieto J.A."/>
        </authorList>
    </citation>
    <scope>NUCLEOTIDE SEQUENCE [LARGE SCALE GENOMIC DNA]</scope>
    <source>
        <strain evidence="2 3">CNM695-12</strain>
    </source>
</reference>
<protein>
    <submittedName>
        <fullName evidence="2">ATP-dependent helicase/deoxyribonuclease subunit B</fullName>
        <ecNumber evidence="2">3.6.4.12</ecNumber>
    </submittedName>
</protein>
<evidence type="ECO:0000313" key="3">
    <source>
        <dbReference type="Proteomes" id="UP000286947"/>
    </source>
</evidence>
<accession>A0A433SHJ5</accession>
<keyword evidence="2" id="KW-0378">Hydrolase</keyword>
<dbReference type="InterPro" id="IPR011604">
    <property type="entry name" value="PDDEXK-like_dom_sf"/>
</dbReference>
<feature type="domain" description="PD-(D/E)XK endonuclease-like" evidence="1">
    <location>
        <begin position="675"/>
        <end position="937"/>
    </location>
</feature>